<accession>A0A0U5AZ94</accession>
<dbReference type="PROSITE" id="PS50110">
    <property type="entry name" value="RESPONSE_REGULATORY"/>
    <property type="match status" value="1"/>
</dbReference>
<dbReference type="GO" id="GO:0000160">
    <property type="term" value="P:phosphorelay signal transduction system"/>
    <property type="evidence" value="ECO:0007669"/>
    <property type="project" value="InterPro"/>
</dbReference>
<dbReference type="SUPFAM" id="SSF52172">
    <property type="entry name" value="CheY-like"/>
    <property type="match status" value="1"/>
</dbReference>
<evidence type="ECO:0000256" key="4">
    <source>
        <dbReference type="ARBA" id="ARBA00023163"/>
    </source>
</evidence>
<dbReference type="Proteomes" id="UP000217696">
    <property type="component" value="Chromosome"/>
</dbReference>
<dbReference type="SUPFAM" id="SSF46894">
    <property type="entry name" value="C-terminal effector domain of the bipartite response regulators"/>
    <property type="match status" value="1"/>
</dbReference>
<evidence type="ECO:0000256" key="1">
    <source>
        <dbReference type="ARBA" id="ARBA00022553"/>
    </source>
</evidence>
<keyword evidence="1" id="KW-0597">Phosphoprotein</keyword>
<dbReference type="AlphaFoldDB" id="A0A0U5AZ94"/>
<evidence type="ECO:0000256" key="2">
    <source>
        <dbReference type="ARBA" id="ARBA00023015"/>
    </source>
</evidence>
<dbReference type="PRINTS" id="PR00038">
    <property type="entry name" value="HTHLUXR"/>
</dbReference>
<dbReference type="Pfam" id="PF00196">
    <property type="entry name" value="GerE"/>
    <property type="match status" value="1"/>
</dbReference>
<dbReference type="InterPro" id="IPR000792">
    <property type="entry name" value="Tscrpt_reg_LuxR_C"/>
</dbReference>
<dbReference type="Pfam" id="PF00072">
    <property type="entry name" value="Response_reg"/>
    <property type="match status" value="1"/>
</dbReference>
<dbReference type="CDD" id="cd06170">
    <property type="entry name" value="LuxR_C_like"/>
    <property type="match status" value="1"/>
</dbReference>
<dbReference type="SMART" id="SM00421">
    <property type="entry name" value="HTH_LUXR"/>
    <property type="match status" value="1"/>
</dbReference>
<dbReference type="KEGG" id="asoc:CB4_00365"/>
<dbReference type="InterPro" id="IPR001789">
    <property type="entry name" value="Sig_transdc_resp-reg_receiver"/>
</dbReference>
<evidence type="ECO:0000313" key="5">
    <source>
        <dbReference type="EMBL" id="BAU26255.1"/>
    </source>
</evidence>
<gene>
    <name evidence="5" type="primary">degU_1</name>
    <name evidence="5" type="ORF">CB4_00365</name>
</gene>
<dbReference type="InterPro" id="IPR011006">
    <property type="entry name" value="CheY-like_superfamily"/>
</dbReference>
<dbReference type="InterPro" id="IPR039420">
    <property type="entry name" value="WalR-like"/>
</dbReference>
<proteinExistence type="predicted"/>
<keyword evidence="4" id="KW-0804">Transcription</keyword>
<reference evidence="5 6" key="1">
    <citation type="submission" date="2015-12" db="EMBL/GenBank/DDBJ databases">
        <title>Genome sequence of Aneurinibacillus soli.</title>
        <authorList>
            <person name="Lee J.S."/>
            <person name="Lee K.C."/>
            <person name="Kim K.K."/>
            <person name="Lee B.W."/>
        </authorList>
    </citation>
    <scope>NUCLEOTIDE SEQUENCE [LARGE SCALE GENOMIC DNA]</scope>
    <source>
        <strain evidence="5 6">CB4</strain>
    </source>
</reference>
<dbReference type="PANTHER" id="PTHR43214">
    <property type="entry name" value="TWO-COMPONENT RESPONSE REGULATOR"/>
    <property type="match status" value="1"/>
</dbReference>
<dbReference type="OrthoDB" id="9780153at2"/>
<keyword evidence="6" id="KW-1185">Reference proteome</keyword>
<dbReference type="GO" id="GO:0003677">
    <property type="term" value="F:DNA binding"/>
    <property type="evidence" value="ECO:0007669"/>
    <property type="project" value="UniProtKB-KW"/>
</dbReference>
<sequence length="228" mass="25490">MNKPIRILIADDQTLMREGLKTILELEDDIEVIGTPDDGKKAYEMVAKHHPDLVLMDVRMPVMDGIESTRLIKKQFPETVVLILTTFAEDAYIIEGLANGASGFLLKDIHGDRLISSIRDAACGQLLLPSIIATKLATRLSQLSSQAQHEINTEKLRQEGIEFSAREKEIARLMLKGFSNRQIAKALFISEGTVKNYISIIYSKIGTNERTKAIMYIQTLGIEESDTQ</sequence>
<dbReference type="InterPro" id="IPR016032">
    <property type="entry name" value="Sig_transdc_resp-reg_C-effctor"/>
</dbReference>
<dbReference type="EMBL" id="AP017312">
    <property type="protein sequence ID" value="BAU26255.1"/>
    <property type="molecule type" value="Genomic_DNA"/>
</dbReference>
<dbReference type="GO" id="GO:0006355">
    <property type="term" value="P:regulation of DNA-templated transcription"/>
    <property type="evidence" value="ECO:0007669"/>
    <property type="project" value="InterPro"/>
</dbReference>
<evidence type="ECO:0000313" key="6">
    <source>
        <dbReference type="Proteomes" id="UP000217696"/>
    </source>
</evidence>
<dbReference type="PANTHER" id="PTHR43214:SF43">
    <property type="entry name" value="TWO-COMPONENT RESPONSE REGULATOR"/>
    <property type="match status" value="1"/>
</dbReference>
<dbReference type="CDD" id="cd17535">
    <property type="entry name" value="REC_NarL-like"/>
    <property type="match status" value="1"/>
</dbReference>
<keyword evidence="2" id="KW-0805">Transcription regulation</keyword>
<dbReference type="PROSITE" id="PS50043">
    <property type="entry name" value="HTH_LUXR_2"/>
    <property type="match status" value="1"/>
</dbReference>
<protein>
    <submittedName>
        <fullName evidence="5">Transcriptional regulatory protein DegU</fullName>
    </submittedName>
</protein>
<evidence type="ECO:0000256" key="3">
    <source>
        <dbReference type="ARBA" id="ARBA00023125"/>
    </source>
</evidence>
<dbReference type="Gene3D" id="3.40.50.2300">
    <property type="match status" value="1"/>
</dbReference>
<keyword evidence="3" id="KW-0238">DNA-binding</keyword>
<name>A0A0U5AZ94_9BACL</name>
<dbReference type="SMART" id="SM00448">
    <property type="entry name" value="REC"/>
    <property type="match status" value="1"/>
</dbReference>
<organism evidence="5 6">
    <name type="scientific">Aneurinibacillus soli</name>
    <dbReference type="NCBI Taxonomy" id="1500254"/>
    <lineage>
        <taxon>Bacteria</taxon>
        <taxon>Bacillati</taxon>
        <taxon>Bacillota</taxon>
        <taxon>Bacilli</taxon>
        <taxon>Bacillales</taxon>
        <taxon>Paenibacillaceae</taxon>
        <taxon>Aneurinibacillus group</taxon>
        <taxon>Aneurinibacillus</taxon>
    </lineage>
</organism>
<dbReference type="InterPro" id="IPR058245">
    <property type="entry name" value="NreC/VraR/RcsB-like_REC"/>
</dbReference>
<dbReference type="RefSeq" id="WP_096463317.1">
    <property type="nucleotide sequence ID" value="NZ_AP017312.1"/>
</dbReference>